<gene>
    <name evidence="2" type="ORF">AB5J54_37500</name>
</gene>
<reference evidence="2" key="1">
    <citation type="submission" date="2024-07" db="EMBL/GenBank/DDBJ databases">
        <authorList>
            <person name="Yu S.T."/>
        </authorList>
    </citation>
    <scope>NUCLEOTIDE SEQUENCE</scope>
    <source>
        <strain evidence="2">R44</strain>
    </source>
</reference>
<accession>A0AB39TCX3</accession>
<dbReference type="SUPFAM" id="SSF69279">
    <property type="entry name" value="Phage tail proteins"/>
    <property type="match status" value="1"/>
</dbReference>
<sequence>MASSLRLMLLMGPLIAVPVPAPLTDALQSVKVTTSAQQNSGFQLTFAVSSRSLIQQALLPAGFFDPGIRVVVVAVVDGFPSVLMDGVITQQDMAPSADPGAATLTVTGEDLSVLMDMRHERECYPGLPQNLRAMTICAKYAMYGIVPVAVPPVMTDLPDPVRHIPIQSSTDLAYLKSMASEVGYVFFIEAGPLPGASIAYWGPQVRAGLVQPALTVGAGAASTVESLSFTYDGLSRTQYTIGLTEPTSKIQIDLPVPDISLLHPPLAARPAVTLKQEPLPDVSDRSVPEALLLGLSRTSAAADAVRGSGKLDVLRYGHVLRARHLVGVRGAGVAYDGLYYVSSVTHDIRRGEYKQSFSLTRDGLVAHTPVVIP</sequence>
<name>A0AB39TCX3_9ACTN</name>
<dbReference type="RefSeq" id="WP_369148411.1">
    <property type="nucleotide sequence ID" value="NZ_CP163444.1"/>
</dbReference>
<dbReference type="EMBL" id="CP163444">
    <property type="protein sequence ID" value="XDQ75875.1"/>
    <property type="molecule type" value="Genomic_DNA"/>
</dbReference>
<organism evidence="2">
    <name type="scientific">Streptomyces sp. R44</name>
    <dbReference type="NCBI Taxonomy" id="3238633"/>
    <lineage>
        <taxon>Bacteria</taxon>
        <taxon>Bacillati</taxon>
        <taxon>Actinomycetota</taxon>
        <taxon>Actinomycetes</taxon>
        <taxon>Kitasatosporales</taxon>
        <taxon>Streptomycetaceae</taxon>
        <taxon>Streptomyces</taxon>
    </lineage>
</organism>
<proteinExistence type="predicted"/>
<feature type="chain" id="PRO_5044203061" description="Phage protein D" evidence="1">
    <location>
        <begin position="17"/>
        <end position="373"/>
    </location>
</feature>
<evidence type="ECO:0008006" key="3">
    <source>
        <dbReference type="Google" id="ProtNLM"/>
    </source>
</evidence>
<evidence type="ECO:0000256" key="1">
    <source>
        <dbReference type="SAM" id="SignalP"/>
    </source>
</evidence>
<dbReference type="AlphaFoldDB" id="A0AB39TCX3"/>
<protein>
    <recommendedName>
        <fullName evidence="3">Phage protein D</fullName>
    </recommendedName>
</protein>
<feature type="signal peptide" evidence="1">
    <location>
        <begin position="1"/>
        <end position="16"/>
    </location>
</feature>
<evidence type="ECO:0000313" key="2">
    <source>
        <dbReference type="EMBL" id="XDQ75875.1"/>
    </source>
</evidence>
<keyword evidence="1" id="KW-0732">Signal</keyword>